<feature type="compositionally biased region" description="Polar residues" evidence="1">
    <location>
        <begin position="1"/>
        <end position="11"/>
    </location>
</feature>
<feature type="region of interest" description="Disordered" evidence="1">
    <location>
        <begin position="1"/>
        <end position="21"/>
    </location>
</feature>
<accession>A0A5N5NNR5</accession>
<dbReference type="Proteomes" id="UP000326939">
    <property type="component" value="Chromosome 2"/>
</dbReference>
<organism evidence="3 4">
    <name type="scientific">Salix brachista</name>
    <dbReference type="NCBI Taxonomy" id="2182728"/>
    <lineage>
        <taxon>Eukaryota</taxon>
        <taxon>Viridiplantae</taxon>
        <taxon>Streptophyta</taxon>
        <taxon>Embryophyta</taxon>
        <taxon>Tracheophyta</taxon>
        <taxon>Spermatophyta</taxon>
        <taxon>Magnoliopsida</taxon>
        <taxon>eudicotyledons</taxon>
        <taxon>Gunneridae</taxon>
        <taxon>Pentapetalae</taxon>
        <taxon>rosids</taxon>
        <taxon>fabids</taxon>
        <taxon>Malpighiales</taxon>
        <taxon>Salicaceae</taxon>
        <taxon>Saliceae</taxon>
        <taxon>Salix</taxon>
    </lineage>
</organism>
<protein>
    <recommendedName>
        <fullName evidence="2">UBC core domain-containing protein</fullName>
    </recommendedName>
</protein>
<dbReference type="InterPro" id="IPR000608">
    <property type="entry name" value="UBC"/>
</dbReference>
<evidence type="ECO:0000313" key="3">
    <source>
        <dbReference type="EMBL" id="KAB5568201.1"/>
    </source>
</evidence>
<keyword evidence="4" id="KW-1185">Reference proteome</keyword>
<name>A0A5N5NNR5_9ROSI</name>
<comment type="caution">
    <text evidence="3">The sequence shown here is derived from an EMBL/GenBank/DDBJ whole genome shotgun (WGS) entry which is preliminary data.</text>
</comment>
<evidence type="ECO:0000256" key="1">
    <source>
        <dbReference type="SAM" id="MobiDB-lite"/>
    </source>
</evidence>
<sequence length="74" mass="8044">MKETTTSSSAPSRKVIETNGASGTIYANETYQPQVDFPEHYLTEAPQVNFAPPAPLHPHIYSDGHICLAETIGD</sequence>
<dbReference type="AlphaFoldDB" id="A0A5N5NNR5"/>
<feature type="domain" description="UBC core" evidence="2">
    <location>
        <begin position="1"/>
        <end position="74"/>
    </location>
</feature>
<evidence type="ECO:0000313" key="4">
    <source>
        <dbReference type="Proteomes" id="UP000326939"/>
    </source>
</evidence>
<dbReference type="InterPro" id="IPR016135">
    <property type="entry name" value="UBQ-conjugating_enzyme/RWD"/>
</dbReference>
<gene>
    <name evidence="3" type="ORF">DKX38_001994</name>
</gene>
<dbReference type="PROSITE" id="PS50127">
    <property type="entry name" value="UBC_2"/>
    <property type="match status" value="1"/>
</dbReference>
<proteinExistence type="predicted"/>
<evidence type="ECO:0000259" key="2">
    <source>
        <dbReference type="PROSITE" id="PS50127"/>
    </source>
</evidence>
<dbReference type="EMBL" id="VDCV01000002">
    <property type="protein sequence ID" value="KAB5568201.1"/>
    <property type="molecule type" value="Genomic_DNA"/>
</dbReference>
<dbReference type="Gene3D" id="3.10.110.10">
    <property type="entry name" value="Ubiquitin Conjugating Enzyme"/>
    <property type="match status" value="1"/>
</dbReference>
<dbReference type="Pfam" id="PF00179">
    <property type="entry name" value="UQ_con"/>
    <property type="match status" value="1"/>
</dbReference>
<reference evidence="4" key="1">
    <citation type="journal article" date="2019" name="Gigascience">
        <title>De novo genome assembly of the endangered Acer yangbiense, a plant species with extremely small populations endemic to Yunnan Province, China.</title>
        <authorList>
            <person name="Yang J."/>
            <person name="Wariss H.M."/>
            <person name="Tao L."/>
            <person name="Zhang R."/>
            <person name="Yun Q."/>
            <person name="Hollingsworth P."/>
            <person name="Dao Z."/>
            <person name="Luo G."/>
            <person name="Guo H."/>
            <person name="Ma Y."/>
            <person name="Sun W."/>
        </authorList>
    </citation>
    <scope>NUCLEOTIDE SEQUENCE [LARGE SCALE GENOMIC DNA]</scope>
    <source>
        <strain evidence="4">cv. br00</strain>
    </source>
</reference>
<dbReference type="SUPFAM" id="SSF54495">
    <property type="entry name" value="UBC-like"/>
    <property type="match status" value="1"/>
</dbReference>